<dbReference type="Pfam" id="PF00392">
    <property type="entry name" value="GntR"/>
    <property type="match status" value="1"/>
</dbReference>
<dbReference type="CDD" id="cd07377">
    <property type="entry name" value="WHTH_GntR"/>
    <property type="match status" value="1"/>
</dbReference>
<dbReference type="PANTHER" id="PTHR46577:SF1">
    <property type="entry name" value="HTH-TYPE TRANSCRIPTIONAL REGULATORY PROTEIN GABR"/>
    <property type="match status" value="1"/>
</dbReference>
<dbReference type="SUPFAM" id="SSF46785">
    <property type="entry name" value="Winged helix' DNA-binding domain"/>
    <property type="match status" value="1"/>
</dbReference>
<reference evidence="7" key="1">
    <citation type="submission" date="2020-04" db="EMBL/GenBank/DDBJ databases">
        <title>Deep metagenomics examines the oral microbiome during advanced dental caries in children, revealing novel taxa and co-occurrences with host molecules.</title>
        <authorList>
            <person name="Baker J.L."/>
            <person name="Morton J.T."/>
            <person name="Dinis M."/>
            <person name="Alvarez R."/>
            <person name="Tran N.C."/>
            <person name="Knight R."/>
            <person name="Edlund A."/>
        </authorList>
    </citation>
    <scope>NUCLEOTIDE SEQUENCE</scope>
    <source>
        <strain evidence="7">JCVI_32_bin.14</strain>
    </source>
</reference>
<proteinExistence type="inferred from homology"/>
<dbReference type="InterPro" id="IPR004839">
    <property type="entry name" value="Aminotransferase_I/II_large"/>
</dbReference>
<keyword evidence="4" id="KW-0238">DNA-binding</keyword>
<dbReference type="EMBL" id="JABZMK010000014">
    <property type="protein sequence ID" value="MBF1129214.1"/>
    <property type="molecule type" value="Genomic_DNA"/>
</dbReference>
<evidence type="ECO:0000256" key="1">
    <source>
        <dbReference type="ARBA" id="ARBA00005384"/>
    </source>
</evidence>
<dbReference type="SMART" id="SM00345">
    <property type="entry name" value="HTH_GNTR"/>
    <property type="match status" value="1"/>
</dbReference>
<dbReference type="PROSITE" id="PS50949">
    <property type="entry name" value="HTH_GNTR"/>
    <property type="match status" value="1"/>
</dbReference>
<evidence type="ECO:0000256" key="3">
    <source>
        <dbReference type="ARBA" id="ARBA00023015"/>
    </source>
</evidence>
<dbReference type="CDD" id="cd00609">
    <property type="entry name" value="AAT_like"/>
    <property type="match status" value="1"/>
</dbReference>
<evidence type="ECO:0000256" key="4">
    <source>
        <dbReference type="ARBA" id="ARBA00023125"/>
    </source>
</evidence>
<comment type="caution">
    <text evidence="7">The sequence shown here is derived from an EMBL/GenBank/DDBJ whole genome shotgun (WGS) entry which is preliminary data.</text>
</comment>
<dbReference type="Gene3D" id="1.10.10.10">
    <property type="entry name" value="Winged helix-like DNA-binding domain superfamily/Winged helix DNA-binding domain"/>
    <property type="match status" value="1"/>
</dbReference>
<dbReference type="GO" id="GO:0003677">
    <property type="term" value="F:DNA binding"/>
    <property type="evidence" value="ECO:0007669"/>
    <property type="project" value="UniProtKB-KW"/>
</dbReference>
<evidence type="ECO:0000256" key="5">
    <source>
        <dbReference type="ARBA" id="ARBA00023163"/>
    </source>
</evidence>
<gene>
    <name evidence="7" type="ORF">HXL70_04115</name>
</gene>
<keyword evidence="3" id="KW-0805">Transcription regulation</keyword>
<evidence type="ECO:0000259" key="6">
    <source>
        <dbReference type="PROSITE" id="PS50949"/>
    </source>
</evidence>
<dbReference type="Proteomes" id="UP000757890">
    <property type="component" value="Unassembled WGS sequence"/>
</dbReference>
<keyword evidence="5" id="KW-0804">Transcription</keyword>
<keyword evidence="2" id="KW-0663">Pyridoxal phosphate</keyword>
<feature type="domain" description="HTH gntR-type" evidence="6">
    <location>
        <begin position="7"/>
        <end position="75"/>
    </location>
</feature>
<dbReference type="InterPro" id="IPR036388">
    <property type="entry name" value="WH-like_DNA-bd_sf"/>
</dbReference>
<accession>A0A930B5D4</accession>
<keyword evidence="7" id="KW-0808">Transferase</keyword>
<evidence type="ECO:0000313" key="7">
    <source>
        <dbReference type="EMBL" id="MBF1129214.1"/>
    </source>
</evidence>
<organism evidence="7 8">
    <name type="scientific">Dialister invisus</name>
    <dbReference type="NCBI Taxonomy" id="218538"/>
    <lineage>
        <taxon>Bacteria</taxon>
        <taxon>Bacillati</taxon>
        <taxon>Bacillota</taxon>
        <taxon>Negativicutes</taxon>
        <taxon>Veillonellales</taxon>
        <taxon>Veillonellaceae</taxon>
        <taxon>Dialister</taxon>
    </lineage>
</organism>
<dbReference type="InterPro" id="IPR015424">
    <property type="entry name" value="PyrdxlP-dep_Trfase"/>
</dbReference>
<dbReference type="AlphaFoldDB" id="A0A930B5D4"/>
<evidence type="ECO:0000256" key="2">
    <source>
        <dbReference type="ARBA" id="ARBA00022898"/>
    </source>
</evidence>
<sequence length="363" mass="41273">MENGVKEKAYMALYARVREAITGGIYRWGGKLPSKRAMAERYGVSVITVEHAYALLAEEGYVEPRERSGYFIIYKEEDAFPVGYRGKEVKPVLHSETDEEVFPFSVYAKTARTVLSKWGEKVLARSPNQGTAELRNALCDYLARSRNIIVSPQQICIGSGAEYLYSLVVQALGRERLVAVEDPCYEKIRQVYRAHGIRTESLRLGDKGILTEELKRAGARVLHVTPFHSYPSGITANASKRREYIRWAEERSGLIIEDDFDSEFTLLSKAEDTLFSLAPHGPVVYMNTFSRTIAPSVRVAYLVLPENRLSRFQERTGFYSCTVPVLDQLILAELISHGDFERHINRVRRHRRRKKETAVSSGK</sequence>
<dbReference type="PANTHER" id="PTHR46577">
    <property type="entry name" value="HTH-TYPE TRANSCRIPTIONAL REGULATORY PROTEIN GABR"/>
    <property type="match status" value="1"/>
</dbReference>
<keyword evidence="7" id="KW-0032">Aminotransferase</keyword>
<dbReference type="Pfam" id="PF00155">
    <property type="entry name" value="Aminotran_1_2"/>
    <property type="match status" value="1"/>
</dbReference>
<dbReference type="GO" id="GO:0030170">
    <property type="term" value="F:pyridoxal phosphate binding"/>
    <property type="evidence" value="ECO:0007669"/>
    <property type="project" value="InterPro"/>
</dbReference>
<dbReference type="GO" id="GO:0008483">
    <property type="term" value="F:transaminase activity"/>
    <property type="evidence" value="ECO:0007669"/>
    <property type="project" value="UniProtKB-KW"/>
</dbReference>
<dbReference type="InterPro" id="IPR051446">
    <property type="entry name" value="HTH_trans_reg/aminotransferase"/>
</dbReference>
<dbReference type="InterPro" id="IPR000524">
    <property type="entry name" value="Tscrpt_reg_HTH_GntR"/>
</dbReference>
<dbReference type="GO" id="GO:0003700">
    <property type="term" value="F:DNA-binding transcription factor activity"/>
    <property type="evidence" value="ECO:0007669"/>
    <property type="project" value="InterPro"/>
</dbReference>
<dbReference type="InterPro" id="IPR015421">
    <property type="entry name" value="PyrdxlP-dep_Trfase_major"/>
</dbReference>
<dbReference type="Gene3D" id="3.40.640.10">
    <property type="entry name" value="Type I PLP-dependent aspartate aminotransferase-like (Major domain)"/>
    <property type="match status" value="1"/>
</dbReference>
<dbReference type="SUPFAM" id="SSF53383">
    <property type="entry name" value="PLP-dependent transferases"/>
    <property type="match status" value="1"/>
</dbReference>
<comment type="similarity">
    <text evidence="1">In the C-terminal section; belongs to the class-I pyridoxal-phosphate-dependent aminotransferase family.</text>
</comment>
<evidence type="ECO:0000313" key="8">
    <source>
        <dbReference type="Proteomes" id="UP000757890"/>
    </source>
</evidence>
<name>A0A930B5D4_9FIRM</name>
<protein>
    <submittedName>
        <fullName evidence="7">PLP-dependent aminotransferase family protein</fullName>
    </submittedName>
</protein>
<dbReference type="InterPro" id="IPR036390">
    <property type="entry name" value="WH_DNA-bd_sf"/>
</dbReference>